<protein>
    <recommendedName>
        <fullName evidence="2">SpoVT-AbrB domain-containing protein</fullName>
    </recommendedName>
</protein>
<gene>
    <name evidence="1" type="ORF">S03H2_66514</name>
</gene>
<accession>X1IHZ3</accession>
<evidence type="ECO:0008006" key="2">
    <source>
        <dbReference type="Google" id="ProtNLM"/>
    </source>
</evidence>
<dbReference type="EMBL" id="BARU01043439">
    <property type="protein sequence ID" value="GAH81337.1"/>
    <property type="molecule type" value="Genomic_DNA"/>
</dbReference>
<evidence type="ECO:0000313" key="1">
    <source>
        <dbReference type="EMBL" id="GAH81337.1"/>
    </source>
</evidence>
<reference evidence="1" key="1">
    <citation type="journal article" date="2014" name="Front. Microbiol.">
        <title>High frequency of phylogenetically diverse reductive dehalogenase-homologous genes in deep subseafloor sedimentary metagenomes.</title>
        <authorList>
            <person name="Kawai M."/>
            <person name="Futagami T."/>
            <person name="Toyoda A."/>
            <person name="Takaki Y."/>
            <person name="Nishi S."/>
            <person name="Hori S."/>
            <person name="Arai W."/>
            <person name="Tsubouchi T."/>
            <person name="Morono Y."/>
            <person name="Uchiyama I."/>
            <person name="Ito T."/>
            <person name="Fujiyama A."/>
            <person name="Inagaki F."/>
            <person name="Takami H."/>
        </authorList>
    </citation>
    <scope>NUCLEOTIDE SEQUENCE</scope>
    <source>
        <strain evidence="1">Expedition CK06-06</strain>
    </source>
</reference>
<comment type="caution">
    <text evidence="1">The sequence shown here is derived from an EMBL/GenBank/DDBJ whole genome shotgun (WGS) entry which is preliminary data.</text>
</comment>
<proteinExistence type="predicted"/>
<name>X1IHZ3_9ZZZZ</name>
<organism evidence="1">
    <name type="scientific">marine sediment metagenome</name>
    <dbReference type="NCBI Taxonomy" id="412755"/>
    <lineage>
        <taxon>unclassified sequences</taxon>
        <taxon>metagenomes</taxon>
        <taxon>ecological metagenomes</taxon>
    </lineage>
</organism>
<dbReference type="AlphaFoldDB" id="X1IHZ3"/>
<sequence>MEPLRYTKKLIKLGKISKAVVLPINFLKKYSEYPHINKVIVEEYSDKLVIKLMEEK</sequence>